<sequence>MDVFDDLMLGYALKKLTCVFEEVVMVADSIAAVESSGLIGDRQGKDAKRLSVWLGCLKANTPYQVTHILIDQMHAARKLNQASRLEAQIALLDALVEAGVAMHIASYSVALVEKRLKCFY</sequence>
<gene>
    <name evidence="1" type="ORF">LAB08_R17180</name>
</gene>
<keyword evidence="2" id="KW-1185">Reference proteome</keyword>
<organism evidence="1 2">
    <name type="scientific">Pseudomonas izuensis</name>
    <dbReference type="NCBI Taxonomy" id="2684212"/>
    <lineage>
        <taxon>Bacteria</taxon>
        <taxon>Pseudomonadati</taxon>
        <taxon>Pseudomonadota</taxon>
        <taxon>Gammaproteobacteria</taxon>
        <taxon>Pseudomonadales</taxon>
        <taxon>Pseudomonadaceae</taxon>
        <taxon>Pseudomonas</taxon>
    </lineage>
</organism>
<dbReference type="EMBL" id="AP017423">
    <property type="protein sequence ID" value="BCX67094.1"/>
    <property type="molecule type" value="Genomic_DNA"/>
</dbReference>
<proteinExistence type="predicted"/>
<dbReference type="RefSeq" id="WP_096512625.1">
    <property type="nucleotide sequence ID" value="NZ_AP017423.2"/>
</dbReference>
<evidence type="ECO:0000313" key="1">
    <source>
        <dbReference type="EMBL" id="BCX67094.1"/>
    </source>
</evidence>
<name>A0ABM7RN33_9PSED</name>
<reference evidence="1 2" key="1">
    <citation type="submission" date="2016-04" db="EMBL/GenBank/DDBJ databases">
        <title>Complete genome sequence of Pseudomonas sp. LAB-08 isolated from TCE contaminated aquifer soil.</title>
        <authorList>
            <person name="Dohra H."/>
            <person name="Suzuki K."/>
            <person name="Fatma A."/>
            <person name="Inuzuka Y."/>
            <person name="Honjo M."/>
            <person name="Tashiro Y."/>
            <person name="Futamata H."/>
        </authorList>
    </citation>
    <scope>NUCLEOTIDE SEQUENCE [LARGE SCALE GENOMIC DNA]</scope>
    <source>
        <strain evidence="1 2">LAB-08</strain>
    </source>
</reference>
<evidence type="ECO:0000313" key="2">
    <source>
        <dbReference type="Proteomes" id="UP000218595"/>
    </source>
</evidence>
<dbReference type="Proteomes" id="UP000218595">
    <property type="component" value="Chromosome"/>
</dbReference>
<protein>
    <submittedName>
        <fullName evidence="1">Uncharacterized protein</fullName>
    </submittedName>
</protein>
<accession>A0ABM7RN33</accession>